<feature type="transmembrane region" description="Helical" evidence="13">
    <location>
        <begin position="334"/>
        <end position="352"/>
    </location>
</feature>
<comment type="similarity">
    <text evidence="3">Belongs to the galactose-3-O-sulfotransferase family.</text>
</comment>
<keyword evidence="6 13" id="KW-0812">Transmembrane</keyword>
<gene>
    <name evidence="14" type="ORF">OKIOD_LOCUS4995</name>
</gene>
<feature type="transmembrane region" description="Helical" evidence="13">
    <location>
        <begin position="744"/>
        <end position="768"/>
    </location>
</feature>
<comment type="subcellular location">
    <subcellularLocation>
        <location evidence="2">Golgi apparatus membrane</location>
        <topology evidence="2">Single-pass type II membrane protein</topology>
    </subcellularLocation>
    <subcellularLocation>
        <location evidence="1">Membrane</location>
        <topology evidence="1">Multi-pass membrane protein</topology>
    </subcellularLocation>
</comment>
<feature type="transmembrane region" description="Helical" evidence="13">
    <location>
        <begin position="789"/>
        <end position="812"/>
    </location>
</feature>
<evidence type="ECO:0000256" key="11">
    <source>
        <dbReference type="ARBA" id="ARBA00023180"/>
    </source>
</evidence>
<keyword evidence="7" id="KW-0735">Signal-anchor</keyword>
<evidence type="ECO:0000256" key="8">
    <source>
        <dbReference type="ARBA" id="ARBA00022989"/>
    </source>
</evidence>
<keyword evidence="9" id="KW-0333">Golgi apparatus</keyword>
<dbReference type="InterPro" id="IPR037272">
    <property type="entry name" value="SNS_sf"/>
</dbReference>
<evidence type="ECO:0000256" key="2">
    <source>
        <dbReference type="ARBA" id="ARBA00004323"/>
    </source>
</evidence>
<evidence type="ECO:0000256" key="12">
    <source>
        <dbReference type="SAM" id="MobiDB-lite"/>
    </source>
</evidence>
<dbReference type="PANTHER" id="PTHR11616:SF289">
    <property type="entry name" value="TRANSPORTER"/>
    <property type="match status" value="1"/>
</dbReference>
<evidence type="ECO:0000256" key="7">
    <source>
        <dbReference type="ARBA" id="ARBA00022968"/>
    </source>
</evidence>
<feature type="compositionally biased region" description="Low complexity" evidence="12">
    <location>
        <begin position="881"/>
        <end position="891"/>
    </location>
</feature>
<sequence>MLLTTQNVGSHLFPYGEAELAEPLNPDGLGIIGWQKKSKQYDFVANHMTYNFTFADEYLPTAKKISILRHPSTHMTSTWKYYFNPMRDKQVRTIFPSLFEKEEGKERVSFLYELLSDPVDFYKKSMLIPDPSMWKRHLLRPQLWSFFGPEVTTMNLDRDVVKAYIEKIHGHFDLILIMEYFDLGLALLSFELNWPPSDLAYLPMNSGRKHSQEAKEYHEELVRVINYPDFMLYEHFNRTFWARIDEIGLDIVQRRADEIKYQSEQLADACQDGIRPFINWAGDMVLLPKLQKAKENDTFCRLSTMQGNELSSFMEDEDGVKGHERVQWDKQREFILSVAGGFIGLGNVWRFPYLCYKNGGGAFLIPYCIFLVIGGIPIFLMEVALGQFMSRGGIEAWNLVPIFKGIGWASLVIVFWLNVYYIVILAWNLFYLFQAFDPSLPWTKCDGWWNTPCCSTTSVNGTLIKPAACNSSVDFPENEFWKNRVLQLTDDLGTPGGLQWELVGTLVLSWMICYACIWKGVKSTGKSVYVTSTFPLIMLLVLLARGVTLPGAAKGIEFYVKPDWNRLASPDVWKDAGTQIFFSYAICLGSQTSLGSYNKFSFNSFKWGLILSGFNSGASIVSGFAIFSVLGYMAQEIGCEVSEVAEKGPGLAFIAYPRALSMMAFPQIWSLLFFVMILLLGLASQYVAVEGMCTMIVDLKPRFWYKTPYRRPLCVAAACVVCFFFALPMVTRGGIYVFQLADTYGASGLCLLWVAFFETSVISWIYGVDNFYRDLDRMFGHKFPIKKHPWTVFAFLWKYGSPIICASTFAYIFLDWSPTTYNNYVFPVYGEWIGICMAASSILLVPIYAIYRLSTTPGTLAERWEVLTTPIFPRGHPYTLSRSLSPSSAGSNTDPPSYHEKDEFLPPQKT</sequence>
<feature type="transmembrane region" description="Helical" evidence="13">
    <location>
        <begin position="533"/>
        <end position="556"/>
    </location>
</feature>
<dbReference type="Proteomes" id="UP001158576">
    <property type="component" value="Chromosome XSR"/>
</dbReference>
<dbReference type="Gene3D" id="3.40.50.300">
    <property type="entry name" value="P-loop containing nucleotide triphosphate hydrolases"/>
    <property type="match status" value="1"/>
</dbReference>
<feature type="transmembrane region" description="Helical" evidence="13">
    <location>
        <begin position="713"/>
        <end position="738"/>
    </location>
</feature>
<accession>A0ABN7S6V6</accession>
<proteinExistence type="inferred from homology"/>
<evidence type="ECO:0000313" key="14">
    <source>
        <dbReference type="EMBL" id="CAG5094301.1"/>
    </source>
</evidence>
<dbReference type="Pfam" id="PF00209">
    <property type="entry name" value="SNF"/>
    <property type="match status" value="1"/>
</dbReference>
<dbReference type="EMBL" id="OU015569">
    <property type="protein sequence ID" value="CAG5094301.1"/>
    <property type="molecule type" value="Genomic_DNA"/>
</dbReference>
<feature type="transmembrane region" description="Helical" evidence="13">
    <location>
        <begin position="406"/>
        <end position="433"/>
    </location>
</feature>
<organism evidence="14 15">
    <name type="scientific">Oikopleura dioica</name>
    <name type="common">Tunicate</name>
    <dbReference type="NCBI Taxonomy" id="34765"/>
    <lineage>
        <taxon>Eukaryota</taxon>
        <taxon>Metazoa</taxon>
        <taxon>Chordata</taxon>
        <taxon>Tunicata</taxon>
        <taxon>Appendicularia</taxon>
        <taxon>Copelata</taxon>
        <taxon>Oikopleuridae</taxon>
        <taxon>Oikopleura</taxon>
    </lineage>
</organism>
<feature type="region of interest" description="Disordered" evidence="12">
    <location>
        <begin position="881"/>
        <end position="910"/>
    </location>
</feature>
<evidence type="ECO:0000256" key="6">
    <source>
        <dbReference type="ARBA" id="ARBA00022692"/>
    </source>
</evidence>
<dbReference type="CDD" id="cd11496">
    <property type="entry name" value="SLC6sbd-TauT-like"/>
    <property type="match status" value="1"/>
</dbReference>
<evidence type="ECO:0000256" key="3">
    <source>
        <dbReference type="ARBA" id="ARBA00008124"/>
    </source>
</evidence>
<evidence type="ECO:0000256" key="13">
    <source>
        <dbReference type="SAM" id="Phobius"/>
    </source>
</evidence>
<keyword evidence="10 13" id="KW-0472">Membrane</keyword>
<dbReference type="SUPFAM" id="SSF161070">
    <property type="entry name" value="SNF-like"/>
    <property type="match status" value="1"/>
</dbReference>
<feature type="transmembrane region" description="Helical" evidence="13">
    <location>
        <begin position="576"/>
        <end position="597"/>
    </location>
</feature>
<dbReference type="PANTHER" id="PTHR11616">
    <property type="entry name" value="SODIUM/CHLORIDE DEPENDENT TRANSPORTER"/>
    <property type="match status" value="1"/>
</dbReference>
<feature type="transmembrane region" description="Helical" evidence="13">
    <location>
        <begin position="502"/>
        <end position="521"/>
    </location>
</feature>
<reference evidence="14 15" key="1">
    <citation type="submission" date="2021-04" db="EMBL/GenBank/DDBJ databases">
        <authorList>
            <person name="Bliznina A."/>
        </authorList>
    </citation>
    <scope>NUCLEOTIDE SEQUENCE [LARGE SCALE GENOMIC DNA]</scope>
</reference>
<evidence type="ECO:0000256" key="5">
    <source>
        <dbReference type="ARBA" id="ARBA00022679"/>
    </source>
</evidence>
<evidence type="ECO:0000256" key="1">
    <source>
        <dbReference type="ARBA" id="ARBA00004141"/>
    </source>
</evidence>
<dbReference type="PROSITE" id="PS00610">
    <property type="entry name" value="NA_NEUROTRAN_SYMP_1"/>
    <property type="match status" value="1"/>
</dbReference>
<feature type="transmembrane region" description="Helical" evidence="13">
    <location>
        <begin position="668"/>
        <end position="692"/>
    </location>
</feature>
<feature type="transmembrane region" description="Helical" evidence="13">
    <location>
        <begin position="832"/>
        <end position="851"/>
    </location>
</feature>
<dbReference type="Pfam" id="PF06990">
    <property type="entry name" value="Gal-3-0_sulfotr"/>
    <property type="match status" value="1"/>
</dbReference>
<evidence type="ECO:0000313" key="15">
    <source>
        <dbReference type="Proteomes" id="UP001158576"/>
    </source>
</evidence>
<name>A0ABN7S6V6_OIKDI</name>
<evidence type="ECO:0000256" key="4">
    <source>
        <dbReference type="ARBA" id="ARBA00022448"/>
    </source>
</evidence>
<evidence type="ECO:0000256" key="9">
    <source>
        <dbReference type="ARBA" id="ARBA00023034"/>
    </source>
</evidence>
<feature type="transmembrane region" description="Helical" evidence="13">
    <location>
        <begin position="364"/>
        <end position="385"/>
    </location>
</feature>
<keyword evidence="4" id="KW-0813">Transport</keyword>
<keyword evidence="5" id="KW-0808">Transferase</keyword>
<keyword evidence="8 13" id="KW-1133">Transmembrane helix</keyword>
<evidence type="ECO:0000256" key="10">
    <source>
        <dbReference type="ARBA" id="ARBA00023136"/>
    </source>
</evidence>
<feature type="transmembrane region" description="Helical" evidence="13">
    <location>
        <begin position="609"/>
        <end position="634"/>
    </location>
</feature>
<keyword evidence="15" id="KW-1185">Reference proteome</keyword>
<dbReference type="InterPro" id="IPR009729">
    <property type="entry name" value="Gal-3-0_sulfotransfrase"/>
</dbReference>
<dbReference type="InterPro" id="IPR027417">
    <property type="entry name" value="P-loop_NTPase"/>
</dbReference>
<keyword evidence="11" id="KW-0325">Glycoprotein</keyword>
<dbReference type="PRINTS" id="PR00176">
    <property type="entry name" value="NANEUSMPORT"/>
</dbReference>
<protein>
    <submittedName>
        <fullName evidence="14">Oidioi.mRNA.OKI2018_I69.XSR.g13437.t1.cds</fullName>
    </submittedName>
</protein>
<dbReference type="InterPro" id="IPR000175">
    <property type="entry name" value="Na/ntran_symport"/>
</dbReference>